<organism evidence="3">
    <name type="scientific">Caldilineaceae bacterium SB0664_bin_27</name>
    <dbReference type="NCBI Taxonomy" id="2605260"/>
    <lineage>
        <taxon>Bacteria</taxon>
        <taxon>Bacillati</taxon>
        <taxon>Chloroflexota</taxon>
        <taxon>Caldilineae</taxon>
        <taxon>Caldilineales</taxon>
        <taxon>Caldilineaceae</taxon>
    </lineage>
</organism>
<dbReference type="AlphaFoldDB" id="A0A6B0YZX4"/>
<dbReference type="GO" id="GO:0016791">
    <property type="term" value="F:phosphatase activity"/>
    <property type="evidence" value="ECO:0007669"/>
    <property type="project" value="TreeGrafter"/>
</dbReference>
<evidence type="ECO:0000256" key="1">
    <source>
        <dbReference type="PIRSR" id="PIRSR613078-2"/>
    </source>
</evidence>
<feature type="binding site" evidence="1">
    <location>
        <position position="103"/>
    </location>
    <ligand>
        <name>substrate</name>
    </ligand>
</feature>
<dbReference type="CDD" id="cd07067">
    <property type="entry name" value="HP_PGM_like"/>
    <property type="match status" value="1"/>
</dbReference>
<dbReference type="InterPro" id="IPR050275">
    <property type="entry name" value="PGM_Phosphatase"/>
</dbReference>
<feature type="compositionally biased region" description="Basic and acidic residues" evidence="2">
    <location>
        <begin position="1"/>
        <end position="14"/>
    </location>
</feature>
<reference evidence="3" key="1">
    <citation type="submission" date="2019-09" db="EMBL/GenBank/DDBJ databases">
        <title>Characterisation of the sponge microbiome using genome-centric metagenomics.</title>
        <authorList>
            <person name="Engelberts J.P."/>
            <person name="Robbins S.J."/>
            <person name="De Goeij J.M."/>
            <person name="Aranda M."/>
            <person name="Bell S.C."/>
            <person name="Webster N.S."/>
        </authorList>
    </citation>
    <scope>NUCLEOTIDE SEQUENCE</scope>
    <source>
        <strain evidence="3">SB0664_bin_27</strain>
    </source>
</reference>
<evidence type="ECO:0000313" key="3">
    <source>
        <dbReference type="EMBL" id="MXY94948.1"/>
    </source>
</evidence>
<comment type="caution">
    <text evidence="3">The sequence shown here is derived from an EMBL/GenBank/DDBJ whole genome shotgun (WGS) entry which is preliminary data.</text>
</comment>
<dbReference type="InterPro" id="IPR022492">
    <property type="entry name" value="Phosphomutase_MSMEG4193_put"/>
</dbReference>
<dbReference type="NCBIfam" id="TIGR03848">
    <property type="entry name" value="MSMEG_4193"/>
    <property type="match status" value="1"/>
</dbReference>
<sequence length="252" mass="27988">MGRETGLIEDKSATTEEPDAAEDKVEDDAEGQADDEREEEKPPLPTYLFLIRHGENEWTERGALAGRTPSVSLNEKGKEQAQQIAERLKDQPITAVYSSPLLRCLETAQPLAAALDLSVSVEPGVLEVDYGEWRGGELKELSKRPEWRLVQVFPGGFRFPGGETLREVQNRVITTLERIRTEHTGEVIAVFAHGDVLRTSLAYYLGTPLDLFQRIQISTASISLVAFHRFGPSILAMNDSGGFPVIKLERDT</sequence>
<dbReference type="SUPFAM" id="SSF53254">
    <property type="entry name" value="Phosphoglycerate mutase-like"/>
    <property type="match status" value="1"/>
</dbReference>
<dbReference type="InterPro" id="IPR013078">
    <property type="entry name" value="His_Pase_superF_clade-1"/>
</dbReference>
<dbReference type="PANTHER" id="PTHR48100:SF59">
    <property type="entry name" value="ADENOSYLCOBALAMIN_ALPHA-RIBAZOLE PHOSPHATASE"/>
    <property type="match status" value="1"/>
</dbReference>
<gene>
    <name evidence="3" type="ORF">F4Y42_16030</name>
</gene>
<evidence type="ECO:0000256" key="2">
    <source>
        <dbReference type="SAM" id="MobiDB-lite"/>
    </source>
</evidence>
<accession>A0A6B0YZX4</accession>
<name>A0A6B0YZX4_9CHLR</name>
<proteinExistence type="predicted"/>
<dbReference type="SMART" id="SM00855">
    <property type="entry name" value="PGAM"/>
    <property type="match status" value="1"/>
</dbReference>
<dbReference type="GO" id="GO:0005737">
    <property type="term" value="C:cytoplasm"/>
    <property type="evidence" value="ECO:0007669"/>
    <property type="project" value="TreeGrafter"/>
</dbReference>
<dbReference type="Gene3D" id="3.40.50.1240">
    <property type="entry name" value="Phosphoglycerate mutase-like"/>
    <property type="match status" value="1"/>
</dbReference>
<feature type="compositionally biased region" description="Acidic residues" evidence="2">
    <location>
        <begin position="16"/>
        <end position="38"/>
    </location>
</feature>
<protein>
    <submittedName>
        <fullName evidence="3">MSMEG_4193 family putative phosphomutase</fullName>
    </submittedName>
</protein>
<feature type="region of interest" description="Disordered" evidence="2">
    <location>
        <begin position="1"/>
        <end position="44"/>
    </location>
</feature>
<dbReference type="InterPro" id="IPR029033">
    <property type="entry name" value="His_PPase_superfam"/>
</dbReference>
<dbReference type="Pfam" id="PF00300">
    <property type="entry name" value="His_Phos_1"/>
    <property type="match status" value="1"/>
</dbReference>
<dbReference type="EMBL" id="VXRG01000131">
    <property type="protein sequence ID" value="MXY94948.1"/>
    <property type="molecule type" value="Genomic_DNA"/>
</dbReference>
<dbReference type="PANTHER" id="PTHR48100">
    <property type="entry name" value="BROAD-SPECIFICITY PHOSPHATASE YOR283W-RELATED"/>
    <property type="match status" value="1"/>
</dbReference>